<gene>
    <name evidence="2" type="ORF">SDC9_126739</name>
</gene>
<sequence length="146" mass="16950">MVRFIVFGYNPFRFINVVSKQMYFTVFIKHFRRAEFNTVHINPDRTLHPSAAGFLHASPVLKRIAHQSIGRNGRNGIIPITNFNRIECHLNHRTVGSIFGHHNPIAHTQHIVGRQLNARHKSHDTILEHQHQDGCRCTQSGKQHRR</sequence>
<feature type="region of interest" description="Disordered" evidence="1">
    <location>
        <begin position="127"/>
        <end position="146"/>
    </location>
</feature>
<protein>
    <submittedName>
        <fullName evidence="2">Uncharacterized protein</fullName>
    </submittedName>
</protein>
<evidence type="ECO:0000313" key="2">
    <source>
        <dbReference type="EMBL" id="MPM79700.1"/>
    </source>
</evidence>
<feature type="compositionally biased region" description="Polar residues" evidence="1">
    <location>
        <begin position="137"/>
        <end position="146"/>
    </location>
</feature>
<dbReference type="EMBL" id="VSSQ01029533">
    <property type="protein sequence ID" value="MPM79700.1"/>
    <property type="molecule type" value="Genomic_DNA"/>
</dbReference>
<reference evidence="2" key="1">
    <citation type="submission" date="2019-08" db="EMBL/GenBank/DDBJ databases">
        <authorList>
            <person name="Kucharzyk K."/>
            <person name="Murdoch R.W."/>
            <person name="Higgins S."/>
            <person name="Loffler F."/>
        </authorList>
    </citation>
    <scope>NUCLEOTIDE SEQUENCE</scope>
</reference>
<proteinExistence type="predicted"/>
<accession>A0A645CRI3</accession>
<comment type="caution">
    <text evidence="2">The sequence shown here is derived from an EMBL/GenBank/DDBJ whole genome shotgun (WGS) entry which is preliminary data.</text>
</comment>
<organism evidence="2">
    <name type="scientific">bioreactor metagenome</name>
    <dbReference type="NCBI Taxonomy" id="1076179"/>
    <lineage>
        <taxon>unclassified sequences</taxon>
        <taxon>metagenomes</taxon>
        <taxon>ecological metagenomes</taxon>
    </lineage>
</organism>
<dbReference type="AlphaFoldDB" id="A0A645CRI3"/>
<name>A0A645CRI3_9ZZZZ</name>
<evidence type="ECO:0000256" key="1">
    <source>
        <dbReference type="SAM" id="MobiDB-lite"/>
    </source>
</evidence>